<dbReference type="OrthoDB" id="280278at2"/>
<accession>A0A5C1Q943</accession>
<gene>
    <name evidence="2" type="ORF">EW093_03955</name>
</gene>
<dbReference type="EMBL" id="CP035807">
    <property type="protein sequence ID" value="QEN03888.1"/>
    <property type="molecule type" value="Genomic_DNA"/>
</dbReference>
<reference evidence="2 3" key="2">
    <citation type="submission" date="2019-09" db="EMBL/GenBank/DDBJ databases">
        <title>Complete Genome Sequence and Methylome Analysis of free living Spirochaetas.</title>
        <authorList>
            <person name="Leshcheva N."/>
            <person name="Mikheeva N."/>
        </authorList>
    </citation>
    <scope>NUCLEOTIDE SEQUENCE [LARGE SCALE GENOMIC DNA]</scope>
    <source>
        <strain evidence="2 3">P</strain>
    </source>
</reference>
<dbReference type="InterPro" id="IPR033913">
    <property type="entry name" value="MTH1175_dom"/>
</dbReference>
<evidence type="ECO:0000313" key="2">
    <source>
        <dbReference type="EMBL" id="QEN03888.1"/>
    </source>
</evidence>
<evidence type="ECO:0000313" key="3">
    <source>
        <dbReference type="Proteomes" id="UP000323824"/>
    </source>
</evidence>
<reference evidence="2 3" key="1">
    <citation type="submission" date="2019-02" db="EMBL/GenBank/DDBJ databases">
        <authorList>
            <person name="Fomenkov A."/>
            <person name="Dubinina G."/>
            <person name="Grabovich M."/>
            <person name="Vincze T."/>
            <person name="Roberts R.J."/>
        </authorList>
    </citation>
    <scope>NUCLEOTIDE SEQUENCE [LARGE SCALE GENOMIC DNA]</scope>
    <source>
        <strain evidence="2 3">P</strain>
    </source>
</reference>
<dbReference type="Gene3D" id="3.30.420.130">
    <property type="entry name" value="Dinitrogenase iron-molybdenum cofactor biosynthesis domain"/>
    <property type="match status" value="1"/>
</dbReference>
<dbReference type="Proteomes" id="UP000323824">
    <property type="component" value="Chromosome"/>
</dbReference>
<dbReference type="AlphaFoldDB" id="A0A5C1Q943"/>
<dbReference type="Pfam" id="PF02579">
    <property type="entry name" value="Nitro_FeMo-Co"/>
    <property type="match status" value="1"/>
</dbReference>
<evidence type="ECO:0000259" key="1">
    <source>
        <dbReference type="Pfam" id="PF02579"/>
    </source>
</evidence>
<organism evidence="2 3">
    <name type="scientific">Thiospirochaeta perfilievii</name>
    <dbReference type="NCBI Taxonomy" id="252967"/>
    <lineage>
        <taxon>Bacteria</taxon>
        <taxon>Pseudomonadati</taxon>
        <taxon>Spirochaetota</taxon>
        <taxon>Spirochaetia</taxon>
        <taxon>Spirochaetales</taxon>
        <taxon>Spirochaetaceae</taxon>
        <taxon>Thiospirochaeta</taxon>
    </lineage>
</organism>
<keyword evidence="3" id="KW-1185">Reference proteome</keyword>
<dbReference type="SUPFAM" id="SSF53146">
    <property type="entry name" value="Nitrogenase accessory factor-like"/>
    <property type="match status" value="1"/>
</dbReference>
<dbReference type="CDD" id="cd00851">
    <property type="entry name" value="MTH1175"/>
    <property type="match status" value="1"/>
</dbReference>
<dbReference type="InterPro" id="IPR003731">
    <property type="entry name" value="Di-Nase_FeMo-co_biosynth"/>
</dbReference>
<sequence>MCIYTELKEDNMRIGIPTNDRKTVEGHFGHCKEFVLFDIEDGKVTNTSYVTPPAHAPGVIPKFLADNKTNAIICGGMGQMAINIFKENNIDVILGAQGSVDENLQEFIKGELESTGTACEHDHDHH</sequence>
<feature type="domain" description="Dinitrogenase iron-molybdenum cofactor biosynthesis" evidence="1">
    <location>
        <begin position="21"/>
        <end position="109"/>
    </location>
</feature>
<dbReference type="PANTHER" id="PTHR42983">
    <property type="entry name" value="DINITROGENASE IRON-MOLYBDENUM COFACTOR PROTEIN-RELATED"/>
    <property type="match status" value="1"/>
</dbReference>
<name>A0A5C1Q943_9SPIO</name>
<dbReference type="KEGG" id="sper:EW093_03955"/>
<protein>
    <submittedName>
        <fullName evidence="2">Dinitrogenase iron-molybdenum cofactor</fullName>
    </submittedName>
</protein>
<proteinExistence type="predicted"/>
<dbReference type="InterPro" id="IPR036105">
    <property type="entry name" value="DiNase_FeMo-co_biosyn_sf"/>
</dbReference>
<dbReference type="PANTHER" id="PTHR42983:SF1">
    <property type="entry name" value="IRON-MOLYBDENUM PROTEIN"/>
    <property type="match status" value="1"/>
</dbReference>